<comment type="similarity">
    <text evidence="2">Belongs to the serine/threonine dehydratase family.</text>
</comment>
<dbReference type="EMBL" id="BLKM01000214">
    <property type="protein sequence ID" value="GFG30383.1"/>
    <property type="molecule type" value="Genomic_DNA"/>
</dbReference>
<dbReference type="PANTHER" id="PTHR48078">
    <property type="entry name" value="THREONINE DEHYDRATASE, MITOCHONDRIAL-RELATED"/>
    <property type="match status" value="1"/>
</dbReference>
<dbReference type="Gene3D" id="3.40.50.1100">
    <property type="match status" value="1"/>
</dbReference>
<accession>A0A6L2PCV8</accession>
<dbReference type="AlphaFoldDB" id="A0A6L2PCV8"/>
<dbReference type="EC" id="4.3.1.17" evidence="3"/>
<sequence>VARTLGARSVAPHLLEILSQYSIISQVVTDAQAIESCIKFADDERVLVEPACGATLSAVYCGILERLQAEGFLPDLTSGPIVVIVCGGNGVSLSLLQEWAACFNVEFPSP</sequence>
<evidence type="ECO:0000256" key="5">
    <source>
        <dbReference type="ARBA" id="ARBA00023239"/>
    </source>
</evidence>
<name>A0A6L2PCV8_COPFO</name>
<dbReference type="PANTHER" id="PTHR48078:SF2">
    <property type="entry name" value="CATABOLIC L-SERINE_THREONINE DEHYDRATASE"/>
    <property type="match status" value="1"/>
</dbReference>
<comment type="cofactor">
    <cofactor evidence="1">
        <name>pyridoxal 5'-phosphate</name>
        <dbReference type="ChEBI" id="CHEBI:597326"/>
    </cofactor>
</comment>
<dbReference type="GO" id="GO:0006567">
    <property type="term" value="P:L-threonine catabolic process"/>
    <property type="evidence" value="ECO:0007669"/>
    <property type="project" value="TreeGrafter"/>
</dbReference>
<evidence type="ECO:0000313" key="8">
    <source>
        <dbReference type="Proteomes" id="UP000502823"/>
    </source>
</evidence>
<keyword evidence="4" id="KW-0663">Pyridoxal phosphate</keyword>
<dbReference type="GO" id="GO:0009097">
    <property type="term" value="P:isoleucine biosynthetic process"/>
    <property type="evidence" value="ECO:0007669"/>
    <property type="project" value="TreeGrafter"/>
</dbReference>
<evidence type="ECO:0000256" key="2">
    <source>
        <dbReference type="ARBA" id="ARBA00010869"/>
    </source>
</evidence>
<organism evidence="7 8">
    <name type="scientific">Coptotermes formosanus</name>
    <name type="common">Formosan subterranean termite</name>
    <dbReference type="NCBI Taxonomy" id="36987"/>
    <lineage>
        <taxon>Eukaryota</taxon>
        <taxon>Metazoa</taxon>
        <taxon>Ecdysozoa</taxon>
        <taxon>Arthropoda</taxon>
        <taxon>Hexapoda</taxon>
        <taxon>Insecta</taxon>
        <taxon>Pterygota</taxon>
        <taxon>Neoptera</taxon>
        <taxon>Polyneoptera</taxon>
        <taxon>Dictyoptera</taxon>
        <taxon>Blattodea</taxon>
        <taxon>Blattoidea</taxon>
        <taxon>Termitoidae</taxon>
        <taxon>Rhinotermitidae</taxon>
        <taxon>Coptotermes</taxon>
    </lineage>
</organism>
<gene>
    <name evidence="7" type="ORF">Cfor_05838</name>
</gene>
<reference evidence="8" key="1">
    <citation type="submission" date="2020-01" db="EMBL/GenBank/DDBJ databases">
        <title>Draft genome sequence of the Termite Coptotermes fromosanus.</title>
        <authorList>
            <person name="Itakura S."/>
            <person name="Yosikawa Y."/>
            <person name="Umezawa K."/>
        </authorList>
    </citation>
    <scope>NUCLEOTIDE SEQUENCE [LARGE SCALE GENOMIC DNA]</scope>
</reference>
<evidence type="ECO:0000256" key="4">
    <source>
        <dbReference type="ARBA" id="ARBA00022898"/>
    </source>
</evidence>
<comment type="catalytic activity">
    <reaction evidence="6">
        <text>L-serine = pyruvate + NH4(+)</text>
        <dbReference type="Rhea" id="RHEA:19169"/>
        <dbReference type="ChEBI" id="CHEBI:15361"/>
        <dbReference type="ChEBI" id="CHEBI:28938"/>
        <dbReference type="ChEBI" id="CHEBI:33384"/>
        <dbReference type="EC" id="4.3.1.17"/>
    </reaction>
</comment>
<dbReference type="Proteomes" id="UP000502823">
    <property type="component" value="Unassembled WGS sequence"/>
</dbReference>
<dbReference type="InParanoid" id="A0A6L2PCV8"/>
<dbReference type="InterPro" id="IPR050147">
    <property type="entry name" value="Ser/Thr_Dehydratase"/>
</dbReference>
<comment type="caution">
    <text evidence="7">The sequence shown here is derived from an EMBL/GenBank/DDBJ whole genome shotgun (WGS) entry which is preliminary data.</text>
</comment>
<dbReference type="GO" id="GO:0004794">
    <property type="term" value="F:threonine deaminase activity"/>
    <property type="evidence" value="ECO:0007669"/>
    <property type="project" value="TreeGrafter"/>
</dbReference>
<keyword evidence="8" id="KW-1185">Reference proteome</keyword>
<feature type="non-terminal residue" evidence="7">
    <location>
        <position position="1"/>
    </location>
</feature>
<dbReference type="OrthoDB" id="4418812at2759"/>
<evidence type="ECO:0000256" key="6">
    <source>
        <dbReference type="ARBA" id="ARBA00049406"/>
    </source>
</evidence>
<protein>
    <recommendedName>
        <fullName evidence="3">L-serine ammonia-lyase</fullName>
        <ecNumber evidence="3">4.3.1.17</ecNumber>
    </recommendedName>
</protein>
<proteinExistence type="inferred from homology"/>
<dbReference type="SUPFAM" id="SSF53686">
    <property type="entry name" value="Tryptophan synthase beta subunit-like PLP-dependent enzymes"/>
    <property type="match status" value="1"/>
</dbReference>
<evidence type="ECO:0000256" key="1">
    <source>
        <dbReference type="ARBA" id="ARBA00001933"/>
    </source>
</evidence>
<dbReference type="GO" id="GO:0003941">
    <property type="term" value="F:L-serine ammonia-lyase activity"/>
    <property type="evidence" value="ECO:0007669"/>
    <property type="project" value="UniProtKB-EC"/>
</dbReference>
<evidence type="ECO:0000313" key="7">
    <source>
        <dbReference type="EMBL" id="GFG30383.1"/>
    </source>
</evidence>
<evidence type="ECO:0000256" key="3">
    <source>
        <dbReference type="ARBA" id="ARBA00012093"/>
    </source>
</evidence>
<dbReference type="GO" id="GO:0006565">
    <property type="term" value="P:L-serine catabolic process"/>
    <property type="evidence" value="ECO:0007669"/>
    <property type="project" value="TreeGrafter"/>
</dbReference>
<keyword evidence="5" id="KW-0456">Lyase</keyword>
<dbReference type="InterPro" id="IPR036052">
    <property type="entry name" value="TrpB-like_PALP_sf"/>
</dbReference>